<proteinExistence type="predicted"/>
<dbReference type="InterPro" id="IPR038401">
    <property type="entry name" value="Rev1_C_sf"/>
</dbReference>
<dbReference type="AlphaFoldDB" id="A0A6A5KJJ2"/>
<dbReference type="OrthoDB" id="3786046at2759"/>
<name>A0A6A5KJJ2_9PLEO</name>
<organism evidence="2 3">
    <name type="scientific">Decorospora gaudefroyi</name>
    <dbReference type="NCBI Taxonomy" id="184978"/>
    <lineage>
        <taxon>Eukaryota</taxon>
        <taxon>Fungi</taxon>
        <taxon>Dikarya</taxon>
        <taxon>Ascomycota</taxon>
        <taxon>Pezizomycotina</taxon>
        <taxon>Dothideomycetes</taxon>
        <taxon>Pleosporomycetidae</taxon>
        <taxon>Pleosporales</taxon>
        <taxon>Pleosporineae</taxon>
        <taxon>Pleosporaceae</taxon>
        <taxon>Decorospora</taxon>
    </lineage>
</organism>
<dbReference type="InterPro" id="IPR031991">
    <property type="entry name" value="Rev1_C"/>
</dbReference>
<evidence type="ECO:0000259" key="1">
    <source>
        <dbReference type="Pfam" id="PF16727"/>
    </source>
</evidence>
<dbReference type="Proteomes" id="UP000800040">
    <property type="component" value="Unassembled WGS sequence"/>
</dbReference>
<feature type="non-terminal residue" evidence="2">
    <location>
        <position position="1"/>
    </location>
</feature>
<feature type="domain" description="DNA repair protein Rev1 C-terminal" evidence="1">
    <location>
        <begin position="30"/>
        <end position="114"/>
    </location>
</feature>
<gene>
    <name evidence="2" type="ORF">BDW02DRAFT_464442</name>
</gene>
<reference evidence="2" key="1">
    <citation type="submission" date="2020-01" db="EMBL/GenBank/DDBJ databases">
        <authorList>
            <consortium name="DOE Joint Genome Institute"/>
            <person name="Haridas S."/>
            <person name="Albert R."/>
            <person name="Binder M."/>
            <person name="Bloem J."/>
            <person name="Labutti K."/>
            <person name="Salamov A."/>
            <person name="Andreopoulos B."/>
            <person name="Baker S.E."/>
            <person name="Barry K."/>
            <person name="Bills G."/>
            <person name="Bluhm B.H."/>
            <person name="Cannon C."/>
            <person name="Castanera R."/>
            <person name="Culley D.E."/>
            <person name="Daum C."/>
            <person name="Ezra D."/>
            <person name="Gonzalez J.B."/>
            <person name="Henrissat B."/>
            <person name="Kuo A."/>
            <person name="Liang C."/>
            <person name="Lipzen A."/>
            <person name="Lutzoni F."/>
            <person name="Magnuson J."/>
            <person name="Mondo S."/>
            <person name="Nolan M."/>
            <person name="Ohm R."/>
            <person name="Pangilinan J."/>
            <person name="Park H.-J."/>
            <person name="Ramirez L."/>
            <person name="Alfaro M."/>
            <person name="Sun H."/>
            <person name="Tritt A."/>
            <person name="Yoshinaga Y."/>
            <person name="Zwiers L.-H."/>
            <person name="Turgeon B.G."/>
            <person name="Goodwin S.B."/>
            <person name="Spatafora J.W."/>
            <person name="Crous P.W."/>
            <person name="Grigoriev I.V."/>
        </authorList>
    </citation>
    <scope>NUCLEOTIDE SEQUENCE</scope>
    <source>
        <strain evidence="2">P77</strain>
    </source>
</reference>
<accession>A0A6A5KJJ2</accession>
<sequence length="118" mass="13351">PRPPQSIPTIKVPRPAKPTFTTLKLSKESDLRGAIKEWICEFRDEGPYGEDVDALIKYLRKVVLEERDLGKAVGVVSWIEYVSSEKDERGIWTTPIKRVRDGVRGAARERGLGDVVFD</sequence>
<feature type="non-terminal residue" evidence="2">
    <location>
        <position position="118"/>
    </location>
</feature>
<evidence type="ECO:0000313" key="3">
    <source>
        <dbReference type="Proteomes" id="UP000800040"/>
    </source>
</evidence>
<protein>
    <recommendedName>
        <fullName evidence="1">DNA repair protein Rev1 C-terminal domain-containing protein</fullName>
    </recommendedName>
</protein>
<dbReference type="Gene3D" id="1.20.58.1280">
    <property type="entry name" value="DNA repair protein Rev1, C-terminal domain"/>
    <property type="match status" value="1"/>
</dbReference>
<dbReference type="EMBL" id="ML975284">
    <property type="protein sequence ID" value="KAF1835656.1"/>
    <property type="molecule type" value="Genomic_DNA"/>
</dbReference>
<keyword evidence="3" id="KW-1185">Reference proteome</keyword>
<evidence type="ECO:0000313" key="2">
    <source>
        <dbReference type="EMBL" id="KAF1835656.1"/>
    </source>
</evidence>
<dbReference type="Pfam" id="PF16727">
    <property type="entry name" value="REV1_C"/>
    <property type="match status" value="1"/>
</dbReference>